<protein>
    <submittedName>
        <fullName evidence="11">Nuclear pore complex protein</fullName>
    </submittedName>
</protein>
<dbReference type="Gene3D" id="2.130.10.10">
    <property type="entry name" value="YVTN repeat-like/Quinoprotein amine dehydrogenase"/>
    <property type="match status" value="1"/>
</dbReference>
<evidence type="ECO:0000256" key="2">
    <source>
        <dbReference type="ARBA" id="ARBA00005569"/>
    </source>
</evidence>
<dbReference type="GO" id="GO:0031080">
    <property type="term" value="C:nuclear pore outer ring"/>
    <property type="evidence" value="ECO:0000318"/>
    <property type="project" value="GO_Central"/>
</dbReference>
<organism evidence="11 12">
    <name type="scientific">Capsicum annuum</name>
    <name type="common">Capsicum pepper</name>
    <dbReference type="NCBI Taxonomy" id="4072"/>
    <lineage>
        <taxon>Eukaryota</taxon>
        <taxon>Viridiplantae</taxon>
        <taxon>Streptophyta</taxon>
        <taxon>Embryophyta</taxon>
        <taxon>Tracheophyta</taxon>
        <taxon>Spermatophyta</taxon>
        <taxon>Magnoliopsida</taxon>
        <taxon>eudicotyledons</taxon>
        <taxon>Gunneridae</taxon>
        <taxon>Pentapetalae</taxon>
        <taxon>asterids</taxon>
        <taxon>lamiids</taxon>
        <taxon>Solanales</taxon>
        <taxon>Solanaceae</taxon>
        <taxon>Solanoideae</taxon>
        <taxon>Capsiceae</taxon>
        <taxon>Capsicum</taxon>
    </lineage>
</organism>
<dbReference type="STRING" id="4072.A0A2G2Z2P8"/>
<name>A0A2G2Z2P8_CAPAN</name>
<keyword evidence="3" id="KW-0813">Transport</keyword>
<dbReference type="Proteomes" id="UP000222542">
    <property type="component" value="Unassembled WGS sequence"/>
</dbReference>
<dbReference type="GO" id="GO:0006606">
    <property type="term" value="P:protein import into nucleus"/>
    <property type="evidence" value="ECO:0000318"/>
    <property type="project" value="GO_Central"/>
</dbReference>
<dbReference type="OrthoDB" id="103454at2759"/>
<evidence type="ECO:0000259" key="9">
    <source>
        <dbReference type="Pfam" id="PF03177"/>
    </source>
</evidence>
<evidence type="ECO:0000256" key="3">
    <source>
        <dbReference type="ARBA" id="ARBA00022448"/>
    </source>
</evidence>
<dbReference type="FunFam" id="1.20.58.1380:FF:000005">
    <property type="entry name" value="Nuclear pore complex protein NUP133"/>
    <property type="match status" value="1"/>
</dbReference>
<proteinExistence type="inferred from homology"/>
<dbReference type="SUPFAM" id="SSF117289">
    <property type="entry name" value="Nucleoporin domain"/>
    <property type="match status" value="1"/>
</dbReference>
<evidence type="ECO:0000256" key="7">
    <source>
        <dbReference type="ARBA" id="ARBA00023242"/>
    </source>
</evidence>
<evidence type="ECO:0000259" key="10">
    <source>
        <dbReference type="Pfam" id="PF08801"/>
    </source>
</evidence>
<comment type="caution">
    <text evidence="11">The sequence shown here is derived from an EMBL/GenBank/DDBJ whole genome shotgun (WGS) entry which is preliminary data.</text>
</comment>
<comment type="similarity">
    <text evidence="2">Belongs to the nucleoporin Nup133 family.</text>
</comment>
<dbReference type="Pfam" id="PF08801">
    <property type="entry name" value="Nucleoporin_N"/>
    <property type="match status" value="1"/>
</dbReference>
<feature type="region of interest" description="Disordered" evidence="8">
    <location>
        <begin position="1"/>
        <end position="63"/>
    </location>
</feature>
<keyword evidence="6" id="KW-0811">Translocation</keyword>
<evidence type="ECO:0000256" key="8">
    <source>
        <dbReference type="SAM" id="MobiDB-lite"/>
    </source>
</evidence>
<dbReference type="Pfam" id="PF03177">
    <property type="entry name" value="Nucleoporin_C"/>
    <property type="match status" value="1"/>
</dbReference>
<dbReference type="InterPro" id="IPR037624">
    <property type="entry name" value="Nup133-like"/>
</dbReference>
<dbReference type="InterPro" id="IPR015943">
    <property type="entry name" value="WD40/YVTN_repeat-like_dom_sf"/>
</dbReference>
<sequence length="1327" mass="149124">MFSPGTKRSNLNARKSGRDKPTTTTTTSSPVTPLTQNRRPLDDNSPIPNRPTTGTPAPWASRLSALTRIPPAKKSDKGEETDPIQPVYVGDFPQVLRDEQAVLIQKHAPGNVPISGGMDKETSLTWVICGNKLFVWSYLSPAASRNCIVLDLPLTMSENEDVGKSSNDWLVCFINWDRSTNKVSPQCRSAGVVACNRKTRNLIYWPDIYSAARNEPVVSFPEESEVSFSTSDVKGTPTKLRQQNKLGSNVTRSNSLNCLIACAVPKTHHSHASVALACSSNGELWQFVCSPSGIQRRKISQDILSKSSQGSDGGQFSGGRGYPRSLVWQSLSHSSDKANRQFLLLTDHEIQCFSIEFSPSFNVSKIWTHEIVGTDGDLGIQKDLAGQKRIWPLNLQIDNDGKVITILIAIFCKDRVTSSSYTEYSLLTMQYKSGVNVSSECVQPHERVLEKKAPIQVIIPKARFEDEEFLFSMRLKVGGKPAGSEIILAGDGTATVSHYWRNSTRLYQFDLPYDAGRVLDASVFPSDDGEDGAWAVLTEKAGVWAIPERAVLLGGVEPPERSLSRKGSSNERSSLEERKNLSFTGNIAPRRATSEAWDSGDRQRTGLTGIARRSAQDEEAETLLNQLFHDFLLSGHTDGAFDKLKTSGAFEREGETNVFARTSKSIVDTLAKHWTTTKGAEIVTSSIMSSQLLEKQQKHKRFLQFLALSKCHEELCSRQRHALHIIMEHGEKLAGMIQLRELQNMLNQNRASGAGTYSTTEMSASGSLWDVIQLVGERARRRTVLLMDRDNAEVFYSKVSDLEEFFYCLERDLDYIISEKMTDSVLFQRAYELSSACVTLLRTAMTCRNKDHLWYPPSEGLTPWTCQEKVRNGLWSLAYFMLQLVKENNSLDDTIKLDFHAHLEVLSDVLLEAYSGAINAKVERGEGHKNLLDEYCNRRDALLECLYQQVKDLVEGKLQDLGEAAVEQKLEIFGKLSSGLLSIAKRHEGYKTLWSICCDLNNSELLKNLMHDSTGPKRGFSYFVFQQLYDNRQFSKLMRLGEEFQEDLAIFLKQHQDLLWLHEIFLHQFYEASENLHVLALSPKDTSAMEIEAESFDTTIETGLVERRRFLNLSKVAALAGRSANFETKVKQIEADLKILNLQEEIMKLLPDGERQNISQRLLPPVDLIELCLKIQDRELSLRVFDIFAWTSSSFIKSNASLLEDCWRNASNQDDWERLYQASVDEGWGDEETLSILKDTILFQASSRCYGPKAETFEGNFQEALPLRPENSEQVTLKNMGSSVETILMQHKDYPEAGKLMLTAVMLGSVHSNTISIVEEEEPTPME</sequence>
<feature type="compositionally biased region" description="Polar residues" evidence="8">
    <location>
        <begin position="46"/>
        <end position="55"/>
    </location>
</feature>
<dbReference type="Gene3D" id="1.20.58.1380">
    <property type="match status" value="1"/>
</dbReference>
<gene>
    <name evidence="11" type="ORF">T459_19809</name>
</gene>
<keyword evidence="4" id="KW-0509">mRNA transport</keyword>
<feature type="region of interest" description="Disordered" evidence="8">
    <location>
        <begin position="557"/>
        <end position="585"/>
    </location>
</feature>
<reference evidence="11 12" key="1">
    <citation type="journal article" date="2014" name="Nat. Genet.">
        <title>Genome sequence of the hot pepper provides insights into the evolution of pungency in Capsicum species.</title>
        <authorList>
            <person name="Kim S."/>
            <person name="Park M."/>
            <person name="Yeom S.I."/>
            <person name="Kim Y.M."/>
            <person name="Lee J.M."/>
            <person name="Lee H.A."/>
            <person name="Seo E."/>
            <person name="Choi J."/>
            <person name="Cheong K."/>
            <person name="Kim K.T."/>
            <person name="Jung K."/>
            <person name="Lee G.W."/>
            <person name="Oh S.K."/>
            <person name="Bae C."/>
            <person name="Kim S.B."/>
            <person name="Lee H.Y."/>
            <person name="Kim S.Y."/>
            <person name="Kim M.S."/>
            <person name="Kang B.C."/>
            <person name="Jo Y.D."/>
            <person name="Yang H.B."/>
            <person name="Jeong H.J."/>
            <person name="Kang W.H."/>
            <person name="Kwon J.K."/>
            <person name="Shin C."/>
            <person name="Lim J.Y."/>
            <person name="Park J.H."/>
            <person name="Huh J.H."/>
            <person name="Kim J.S."/>
            <person name="Kim B.D."/>
            <person name="Cohen O."/>
            <person name="Paran I."/>
            <person name="Suh M.C."/>
            <person name="Lee S.B."/>
            <person name="Kim Y.K."/>
            <person name="Shin Y."/>
            <person name="Noh S.J."/>
            <person name="Park J."/>
            <person name="Seo Y.S."/>
            <person name="Kwon S.Y."/>
            <person name="Kim H.A."/>
            <person name="Park J.M."/>
            <person name="Kim H.J."/>
            <person name="Choi S.B."/>
            <person name="Bosland P.W."/>
            <person name="Reeves G."/>
            <person name="Jo S.H."/>
            <person name="Lee B.W."/>
            <person name="Cho H.T."/>
            <person name="Choi H.S."/>
            <person name="Lee M.S."/>
            <person name="Yu Y."/>
            <person name="Do Choi Y."/>
            <person name="Park B.S."/>
            <person name="van Deynze A."/>
            <person name="Ashrafi H."/>
            <person name="Hill T."/>
            <person name="Kim W.T."/>
            <person name="Pai H.S."/>
            <person name="Ahn H.K."/>
            <person name="Yeam I."/>
            <person name="Giovannoni J.J."/>
            <person name="Rose J.K."/>
            <person name="Sorensen I."/>
            <person name="Lee S.J."/>
            <person name="Kim R.W."/>
            <person name="Choi I.Y."/>
            <person name="Choi B.S."/>
            <person name="Lim J.S."/>
            <person name="Lee Y.H."/>
            <person name="Choi D."/>
        </authorList>
    </citation>
    <scope>NUCLEOTIDE SEQUENCE [LARGE SCALE GENOMIC DNA]</scope>
    <source>
        <strain evidence="12">cv. CM334</strain>
    </source>
</reference>
<dbReference type="OMA" id="HKDWYPS"/>
<evidence type="ECO:0000313" key="11">
    <source>
        <dbReference type="EMBL" id="PHT76287.1"/>
    </source>
</evidence>
<feature type="domain" description="Nucleoporin Nup133/Nup155-like C-terminal" evidence="9">
    <location>
        <begin position="1018"/>
        <end position="1159"/>
    </location>
</feature>
<feature type="compositionally biased region" description="Polar residues" evidence="8">
    <location>
        <begin position="1"/>
        <end position="13"/>
    </location>
</feature>
<keyword evidence="12" id="KW-1185">Reference proteome</keyword>
<dbReference type="PANTHER" id="PTHR13405:SF11">
    <property type="entry name" value="NUCLEAR PORE COMPLEX PROTEIN NUP133"/>
    <property type="match status" value="1"/>
</dbReference>
<reference evidence="11 12" key="2">
    <citation type="journal article" date="2017" name="Genome Biol.">
        <title>New reference genome sequences of hot pepper reveal the massive evolution of plant disease-resistance genes by retroduplication.</title>
        <authorList>
            <person name="Kim S."/>
            <person name="Park J."/>
            <person name="Yeom S.I."/>
            <person name="Kim Y.M."/>
            <person name="Seo E."/>
            <person name="Kim K.T."/>
            <person name="Kim M.S."/>
            <person name="Lee J.M."/>
            <person name="Cheong K."/>
            <person name="Shin H.S."/>
            <person name="Kim S.B."/>
            <person name="Han K."/>
            <person name="Lee J."/>
            <person name="Park M."/>
            <person name="Lee H.A."/>
            <person name="Lee H.Y."/>
            <person name="Lee Y."/>
            <person name="Oh S."/>
            <person name="Lee J.H."/>
            <person name="Choi E."/>
            <person name="Choi E."/>
            <person name="Lee S.E."/>
            <person name="Jeon J."/>
            <person name="Kim H."/>
            <person name="Choi G."/>
            <person name="Song H."/>
            <person name="Lee J."/>
            <person name="Lee S.C."/>
            <person name="Kwon J.K."/>
            <person name="Lee H.Y."/>
            <person name="Koo N."/>
            <person name="Hong Y."/>
            <person name="Kim R.W."/>
            <person name="Kang W.H."/>
            <person name="Huh J.H."/>
            <person name="Kang B.C."/>
            <person name="Yang T.J."/>
            <person name="Lee Y.H."/>
            <person name="Bennetzen J.L."/>
            <person name="Choi D."/>
        </authorList>
    </citation>
    <scope>NUCLEOTIDE SEQUENCE [LARGE SCALE GENOMIC DNA]</scope>
    <source>
        <strain evidence="12">cv. CM334</strain>
    </source>
</reference>
<comment type="subcellular location">
    <subcellularLocation>
        <location evidence="1">Nucleus envelope</location>
    </subcellularLocation>
</comment>
<dbReference type="GO" id="GO:0017056">
    <property type="term" value="F:structural constituent of nuclear pore"/>
    <property type="evidence" value="ECO:0000318"/>
    <property type="project" value="GO_Central"/>
</dbReference>
<keyword evidence="7" id="KW-0539">Nucleus</keyword>
<dbReference type="PANTHER" id="PTHR13405">
    <property type="entry name" value="NUCLEAR PORE COMPLEX PROTEIN NUP133"/>
    <property type="match status" value="1"/>
</dbReference>
<evidence type="ECO:0000256" key="6">
    <source>
        <dbReference type="ARBA" id="ARBA00023010"/>
    </source>
</evidence>
<dbReference type="EMBL" id="AYRZ02000007">
    <property type="protein sequence ID" value="PHT76287.1"/>
    <property type="molecule type" value="Genomic_DNA"/>
</dbReference>
<evidence type="ECO:0000313" key="12">
    <source>
        <dbReference type="Proteomes" id="UP000222542"/>
    </source>
</evidence>
<evidence type="ECO:0000256" key="4">
    <source>
        <dbReference type="ARBA" id="ARBA00022816"/>
    </source>
</evidence>
<dbReference type="Gramene" id="PHT76287">
    <property type="protein sequence ID" value="PHT76287"/>
    <property type="gene ID" value="T459_19809"/>
</dbReference>
<evidence type="ECO:0000256" key="5">
    <source>
        <dbReference type="ARBA" id="ARBA00022927"/>
    </source>
</evidence>
<dbReference type="GO" id="GO:0016973">
    <property type="term" value="P:poly(A)+ mRNA export from nucleus"/>
    <property type="evidence" value="ECO:0000318"/>
    <property type="project" value="GO_Central"/>
</dbReference>
<dbReference type="InterPro" id="IPR007187">
    <property type="entry name" value="Nucleoporin_Nup133/Nup155_C"/>
</dbReference>
<feature type="compositionally biased region" description="Low complexity" evidence="8">
    <location>
        <begin position="22"/>
        <end position="35"/>
    </location>
</feature>
<keyword evidence="5" id="KW-0653">Protein transport</keyword>
<evidence type="ECO:0000256" key="1">
    <source>
        <dbReference type="ARBA" id="ARBA00004259"/>
    </source>
</evidence>
<dbReference type="InterPro" id="IPR014908">
    <property type="entry name" value="Nucleoporin_Nup133/Nup155_N"/>
</dbReference>
<feature type="domain" description="Nucleoporin Nup133/Nup155-like N-terminal" evidence="10">
    <location>
        <begin position="87"/>
        <end position="544"/>
    </location>
</feature>
<dbReference type="GO" id="GO:0000972">
    <property type="term" value="P:transcription-dependent tethering of RNA polymerase II gene DNA at nuclear periphery"/>
    <property type="evidence" value="ECO:0000318"/>
    <property type="project" value="GO_Central"/>
</dbReference>
<accession>A0A2G2Z2P8</accession>